<organism evidence="1 2">
    <name type="scientific">Pristionchus entomophagus</name>
    <dbReference type="NCBI Taxonomy" id="358040"/>
    <lineage>
        <taxon>Eukaryota</taxon>
        <taxon>Metazoa</taxon>
        <taxon>Ecdysozoa</taxon>
        <taxon>Nematoda</taxon>
        <taxon>Chromadorea</taxon>
        <taxon>Rhabditida</taxon>
        <taxon>Rhabditina</taxon>
        <taxon>Diplogasteromorpha</taxon>
        <taxon>Diplogasteroidea</taxon>
        <taxon>Neodiplogasteridae</taxon>
        <taxon>Pristionchus</taxon>
    </lineage>
</organism>
<evidence type="ECO:0000313" key="2">
    <source>
        <dbReference type="Proteomes" id="UP001432027"/>
    </source>
</evidence>
<dbReference type="Gene3D" id="3.90.1200.10">
    <property type="match status" value="1"/>
</dbReference>
<dbReference type="InterPro" id="IPR052961">
    <property type="entry name" value="Oxido-Kinase-like_Enzymes"/>
</dbReference>
<dbReference type="AlphaFoldDB" id="A0AAV5UND7"/>
<dbReference type="PANTHER" id="PTHR23020">
    <property type="entry name" value="UNCHARACTERIZED NUCLEAR HORMONE RECEPTOR-RELATED"/>
    <property type="match status" value="1"/>
</dbReference>
<accession>A0AAV5UND7</accession>
<feature type="non-terminal residue" evidence="1">
    <location>
        <position position="158"/>
    </location>
</feature>
<evidence type="ECO:0000313" key="1">
    <source>
        <dbReference type="EMBL" id="GMT07455.1"/>
    </source>
</evidence>
<proteinExistence type="predicted"/>
<dbReference type="InterPro" id="IPR012877">
    <property type="entry name" value="Dhs-27"/>
</dbReference>
<dbReference type="PANTHER" id="PTHR23020:SF20">
    <property type="entry name" value="CHK KINASE-LIKE DOMAIN-CONTAINING PROTEIN"/>
    <property type="match status" value="1"/>
</dbReference>
<comment type="caution">
    <text evidence="1">The sequence shown here is derived from an EMBL/GenBank/DDBJ whole genome shotgun (WGS) entry which is preliminary data.</text>
</comment>
<name>A0AAV5UND7_9BILA</name>
<sequence length="158" mass="18309">MQYGREEDDPPLVLGHTDMWTNNILFERRKEGGLELLAFVDWQCATVGLALLDVASVVGINMSAVERRRTEETILSRYTNRMRERKKEFVREFDVTFDSVRRLYLRCLRFAALQLCLTVGGLLTAPVGDSEEVKEKRRRHAEQLKHSAERLKGILEDI</sequence>
<keyword evidence="2" id="KW-1185">Reference proteome</keyword>
<dbReference type="Proteomes" id="UP001432027">
    <property type="component" value="Unassembled WGS sequence"/>
</dbReference>
<evidence type="ECO:0008006" key="3">
    <source>
        <dbReference type="Google" id="ProtNLM"/>
    </source>
</evidence>
<reference evidence="1" key="1">
    <citation type="submission" date="2023-10" db="EMBL/GenBank/DDBJ databases">
        <title>Genome assembly of Pristionchus species.</title>
        <authorList>
            <person name="Yoshida K."/>
            <person name="Sommer R.J."/>
        </authorList>
    </citation>
    <scope>NUCLEOTIDE SEQUENCE</scope>
    <source>
        <strain evidence="1">RS0144</strain>
    </source>
</reference>
<gene>
    <name evidence="1" type="ORF">PENTCL1PPCAC_29629</name>
</gene>
<dbReference type="SUPFAM" id="SSF56112">
    <property type="entry name" value="Protein kinase-like (PK-like)"/>
    <property type="match status" value="1"/>
</dbReference>
<dbReference type="InterPro" id="IPR011009">
    <property type="entry name" value="Kinase-like_dom_sf"/>
</dbReference>
<protein>
    <recommendedName>
        <fullName evidence="3">Phosphotransferase</fullName>
    </recommendedName>
</protein>
<dbReference type="Pfam" id="PF07914">
    <property type="entry name" value="DUF1679"/>
    <property type="match status" value="1"/>
</dbReference>
<dbReference type="EMBL" id="BTSX01000006">
    <property type="protein sequence ID" value="GMT07455.1"/>
    <property type="molecule type" value="Genomic_DNA"/>
</dbReference>